<protein>
    <submittedName>
        <fullName evidence="2">Alpha/beta fold hydrolase</fullName>
    </submittedName>
</protein>
<accession>A0ABW2L4G0</accession>
<keyword evidence="3" id="KW-1185">Reference proteome</keyword>
<evidence type="ECO:0000313" key="3">
    <source>
        <dbReference type="Proteomes" id="UP001596472"/>
    </source>
</evidence>
<dbReference type="GO" id="GO:0016787">
    <property type="term" value="F:hydrolase activity"/>
    <property type="evidence" value="ECO:0007669"/>
    <property type="project" value="UniProtKB-KW"/>
</dbReference>
<comment type="caution">
    <text evidence="2">The sequence shown here is derived from an EMBL/GenBank/DDBJ whole genome shotgun (WGS) entry which is preliminary data.</text>
</comment>
<gene>
    <name evidence="2" type="ORF">ACFQY0_04590</name>
</gene>
<dbReference type="InterPro" id="IPR051044">
    <property type="entry name" value="MAG_DAG_Lipase"/>
</dbReference>
<dbReference type="InterPro" id="IPR022742">
    <property type="entry name" value="Hydrolase_4"/>
</dbReference>
<dbReference type="EMBL" id="JBHTBS010000002">
    <property type="protein sequence ID" value="MFC7336446.1"/>
    <property type="molecule type" value="Genomic_DNA"/>
</dbReference>
<dbReference type="Pfam" id="PF12146">
    <property type="entry name" value="Hydrolase_4"/>
    <property type="match status" value="1"/>
</dbReference>
<reference evidence="3" key="1">
    <citation type="journal article" date="2019" name="Int. J. Syst. Evol. Microbiol.">
        <title>The Global Catalogue of Microorganisms (GCM) 10K type strain sequencing project: providing services to taxonomists for standard genome sequencing and annotation.</title>
        <authorList>
            <consortium name="The Broad Institute Genomics Platform"/>
            <consortium name="The Broad Institute Genome Sequencing Center for Infectious Disease"/>
            <person name="Wu L."/>
            <person name="Ma J."/>
        </authorList>
    </citation>
    <scope>NUCLEOTIDE SEQUENCE [LARGE SCALE GENOMIC DNA]</scope>
    <source>
        <strain evidence="3">CGMCC 4.1467</strain>
    </source>
</reference>
<dbReference type="Proteomes" id="UP001596472">
    <property type="component" value="Unassembled WGS sequence"/>
</dbReference>
<keyword evidence="2" id="KW-0378">Hydrolase</keyword>
<feature type="domain" description="Serine aminopeptidase S33" evidence="1">
    <location>
        <begin position="58"/>
        <end position="305"/>
    </location>
</feature>
<dbReference type="SUPFAM" id="SSF53474">
    <property type="entry name" value="alpha/beta-Hydrolases"/>
    <property type="match status" value="1"/>
</dbReference>
<organism evidence="2 3">
    <name type="scientific">Haloferula chungangensis</name>
    <dbReference type="NCBI Taxonomy" id="1048331"/>
    <lineage>
        <taxon>Bacteria</taxon>
        <taxon>Pseudomonadati</taxon>
        <taxon>Verrucomicrobiota</taxon>
        <taxon>Verrucomicrobiia</taxon>
        <taxon>Verrucomicrobiales</taxon>
        <taxon>Verrucomicrobiaceae</taxon>
        <taxon>Haloferula</taxon>
    </lineage>
</organism>
<sequence>MKRQIPQTCRLIRLATGLLFALLIANCAPSYTLVKHSPNEELRHETFQYRKWLRSGSKPDTVIIALHGFCGASIDYENLAKHLLKNQPETAVYAYEVRGQGRDPLKERRGDIDDPANWSTDLLAFTQLVKKENPDARIVWFGESMGSLIVSHTYNDMVSKGGAAPCDAIGVTSPVVAIRGDFPTWKKELVRGFSKLAPGARVSIDALSGGEPVQMTEDSIHSEQSETNSWHVDKHTLRLLVTLGDMIETMPECASHYQVPTLVLHGGQDFFTSPDDVKSFVSQVPASTDLTRKYYPKGHHLLMYDSIKDEVIEDIATWLDELRDQG</sequence>
<name>A0ABW2L4G0_9BACT</name>
<dbReference type="RefSeq" id="WP_379709658.1">
    <property type="nucleotide sequence ID" value="NZ_JBHTBS010000002.1"/>
</dbReference>
<dbReference type="Gene3D" id="3.40.50.1820">
    <property type="entry name" value="alpha/beta hydrolase"/>
    <property type="match status" value="1"/>
</dbReference>
<evidence type="ECO:0000259" key="1">
    <source>
        <dbReference type="Pfam" id="PF12146"/>
    </source>
</evidence>
<evidence type="ECO:0000313" key="2">
    <source>
        <dbReference type="EMBL" id="MFC7336446.1"/>
    </source>
</evidence>
<proteinExistence type="predicted"/>
<dbReference type="InterPro" id="IPR029058">
    <property type="entry name" value="AB_hydrolase_fold"/>
</dbReference>
<dbReference type="PANTHER" id="PTHR11614">
    <property type="entry name" value="PHOSPHOLIPASE-RELATED"/>
    <property type="match status" value="1"/>
</dbReference>